<proteinExistence type="predicted"/>
<feature type="region of interest" description="Disordered" evidence="1">
    <location>
        <begin position="39"/>
        <end position="111"/>
    </location>
</feature>
<name>A0AAD3S5Q4_NEPGR</name>
<protein>
    <submittedName>
        <fullName evidence="2">Uncharacterized protein</fullName>
    </submittedName>
</protein>
<evidence type="ECO:0000313" key="3">
    <source>
        <dbReference type="Proteomes" id="UP001279734"/>
    </source>
</evidence>
<feature type="compositionally biased region" description="Low complexity" evidence="1">
    <location>
        <begin position="91"/>
        <end position="111"/>
    </location>
</feature>
<accession>A0AAD3S5Q4</accession>
<reference evidence="2" key="1">
    <citation type="submission" date="2023-05" db="EMBL/GenBank/DDBJ databases">
        <title>Nepenthes gracilis genome sequencing.</title>
        <authorList>
            <person name="Fukushima K."/>
        </authorList>
    </citation>
    <scope>NUCLEOTIDE SEQUENCE</scope>
    <source>
        <strain evidence="2">SING2019-196</strain>
    </source>
</reference>
<keyword evidence="3" id="KW-1185">Reference proteome</keyword>
<comment type="caution">
    <text evidence="2">The sequence shown here is derived from an EMBL/GenBank/DDBJ whole genome shotgun (WGS) entry which is preliminary data.</text>
</comment>
<feature type="compositionally biased region" description="Low complexity" evidence="1">
    <location>
        <begin position="68"/>
        <end position="82"/>
    </location>
</feature>
<evidence type="ECO:0000313" key="2">
    <source>
        <dbReference type="EMBL" id="GMH04915.1"/>
    </source>
</evidence>
<sequence>MAPELIAPAPLSFTSDSDSPLLASSAPLSVVHGASNVSQTANPILGGFPSSGPSGVELGAPHVQAEAPSSSGVTLSPPSSLERPSRIAEVSCPSKSASPLPSSTSIVSSSPVALRFHSAPWPNQN</sequence>
<dbReference type="EMBL" id="BSYO01000005">
    <property type="protein sequence ID" value="GMH04915.1"/>
    <property type="molecule type" value="Genomic_DNA"/>
</dbReference>
<dbReference type="Proteomes" id="UP001279734">
    <property type="component" value="Unassembled WGS sequence"/>
</dbReference>
<dbReference type="AlphaFoldDB" id="A0AAD3S5Q4"/>
<evidence type="ECO:0000256" key="1">
    <source>
        <dbReference type="SAM" id="MobiDB-lite"/>
    </source>
</evidence>
<gene>
    <name evidence="2" type="ORF">Nepgr_006755</name>
</gene>
<organism evidence="2 3">
    <name type="scientific">Nepenthes gracilis</name>
    <name type="common">Slender pitcher plant</name>
    <dbReference type="NCBI Taxonomy" id="150966"/>
    <lineage>
        <taxon>Eukaryota</taxon>
        <taxon>Viridiplantae</taxon>
        <taxon>Streptophyta</taxon>
        <taxon>Embryophyta</taxon>
        <taxon>Tracheophyta</taxon>
        <taxon>Spermatophyta</taxon>
        <taxon>Magnoliopsida</taxon>
        <taxon>eudicotyledons</taxon>
        <taxon>Gunneridae</taxon>
        <taxon>Pentapetalae</taxon>
        <taxon>Caryophyllales</taxon>
        <taxon>Nepenthaceae</taxon>
        <taxon>Nepenthes</taxon>
    </lineage>
</organism>